<evidence type="ECO:0000313" key="3">
    <source>
        <dbReference type="Proteomes" id="UP000403266"/>
    </source>
</evidence>
<proteinExistence type="predicted"/>
<dbReference type="OrthoDB" id="6637879at2"/>
<dbReference type="Proteomes" id="UP000403266">
    <property type="component" value="Unassembled WGS sequence"/>
</dbReference>
<dbReference type="AlphaFoldDB" id="A0A5N7MVF2"/>
<dbReference type="Pfam" id="PF19994">
    <property type="entry name" value="GASH"/>
    <property type="match status" value="1"/>
</dbReference>
<protein>
    <recommendedName>
        <fullName evidence="1">GTPase-associated system helical domain-containing protein</fullName>
    </recommendedName>
</protein>
<dbReference type="RefSeq" id="WP_152718025.1">
    <property type="nucleotide sequence ID" value="NZ_VOSJ01000534.1"/>
</dbReference>
<dbReference type="EMBL" id="VOSK01000499">
    <property type="protein sequence ID" value="MPR30962.1"/>
    <property type="molecule type" value="Genomic_DNA"/>
</dbReference>
<comment type="caution">
    <text evidence="2">The sequence shown here is derived from an EMBL/GenBank/DDBJ whole genome shotgun (WGS) entry which is preliminary data.</text>
</comment>
<gene>
    <name evidence="2" type="ORF">FS320_40095</name>
</gene>
<organism evidence="2 3">
    <name type="scientific">Microvirga tunisiensis</name>
    <dbReference type="NCBI Taxonomy" id="2108360"/>
    <lineage>
        <taxon>Bacteria</taxon>
        <taxon>Pseudomonadati</taxon>
        <taxon>Pseudomonadota</taxon>
        <taxon>Alphaproteobacteria</taxon>
        <taxon>Hyphomicrobiales</taxon>
        <taxon>Methylobacteriaceae</taxon>
        <taxon>Microvirga</taxon>
    </lineage>
</organism>
<reference evidence="2 3" key="1">
    <citation type="journal article" date="2019" name="Syst. Appl. Microbiol.">
        <title>Microvirga tunisiensis sp. nov., a root nodule symbiotic bacterium isolated from Lupinus micranthus and L. luteus grown in Northern Tunisia.</title>
        <authorList>
            <person name="Msaddak A."/>
            <person name="Rejili M."/>
            <person name="Duran D."/>
            <person name="Mars M."/>
            <person name="Palacios J.M."/>
            <person name="Ruiz-Argueso T."/>
            <person name="Rey L."/>
            <person name="Imperial J."/>
        </authorList>
    </citation>
    <scope>NUCLEOTIDE SEQUENCE [LARGE SCALE GENOMIC DNA]</scope>
    <source>
        <strain evidence="2 3">Lmie10</strain>
    </source>
</reference>
<evidence type="ECO:0000259" key="1">
    <source>
        <dbReference type="Pfam" id="PF19994"/>
    </source>
</evidence>
<evidence type="ECO:0000313" key="2">
    <source>
        <dbReference type="EMBL" id="MPR30962.1"/>
    </source>
</evidence>
<accession>A0A5N7MVF2</accession>
<feature type="domain" description="GTPase-associated system helical" evidence="1">
    <location>
        <begin position="172"/>
        <end position="349"/>
    </location>
</feature>
<name>A0A5N7MVF2_9HYPH</name>
<keyword evidence="3" id="KW-1185">Reference proteome</keyword>
<sequence length="358" mass="38452">MPATIGDWYRLSDPELDDDRLTKRRLSAEKLTSRLTGANAIPLEIVSLAVETFGSPGISSNAALPVAIQAIEEQQPTADKDALSLALDPRILSAFAVDQALGGSLGTRQSRQGSIALLAGAVTAALRHRAPPTGAFAATRMRGLLESAEQVLNTFDVRRRERKGSPSKHFAEAAADQTADWRKVVGEALREVEEDASKDREELEALWWVFGEYSYKLMKPYADLNPAAASVTAGVELAEIVSPPATLGMTAIASRMMRIVPAGNEEKPLATLLEEISEEAWALVTPAAGDKDFVQRHPVVFPISLVATRREQAGGIPDFNSLITGWSPDANSSGSMLAAQVFAERSLLRAAVRPKSGR</sequence>
<dbReference type="InterPro" id="IPR045523">
    <property type="entry name" value="GASH"/>
</dbReference>